<evidence type="ECO:0000256" key="3">
    <source>
        <dbReference type="ARBA" id="ARBA00023242"/>
    </source>
</evidence>
<dbReference type="PANTHER" id="PTHR12221:SF6">
    <property type="entry name" value="PESCADILLO HOMOLOG"/>
    <property type="match status" value="1"/>
</dbReference>
<evidence type="ECO:0000313" key="8">
    <source>
        <dbReference type="Proteomes" id="UP000193642"/>
    </source>
</evidence>
<sequence>MGRIQKKGEKGAANNFISRNVAVRKLQISLAQFRRLCIIKGIYPREPRNKKKVNKGSTAPRTVYYKKDIQYLLHEPILQKLREIRAHQQKINRAIGKEEWAVAKQLEESKPEYRLDHIIRERYPSFNMAVRDLDDALSMLALFATLPTHSRVIKPSIIRKCARLISEFQHYVMITGRLKKVFVSIKGIYYQADIGGSDITWIVPHPFSQDTPKDVDFRIMATFLDLYETLVGFVNYKLYSDLNLVYPPKVKDEESSSGLAGFTVETVEGKVLAGSDNASAGAVNRKQRKEVEKRVKSIADKIGEISKKAAAEDGEDDEEEDEEEEDEDKDIPNAIVAPTDASEMVPSLRDAAKIVTGSSSHKLFHSCVFYLSREVPRHSLEFVIKAFGGKVGWPETSGAGSAVAEDDATITHQIVDRPGATKQGTRDYIQPQWVYDCVNAGKILKTKGYHIGETLPAHLSPFGGGKEGYVPAEAISALAVSKGIEAEEEEGDNVVGGIMADEAGAEVTEGADDDDDDVEDDGEEEIESEEEEEVYKAELEAEAAGLSYTEYMQKKAAEGKTTKKPAEGSKKRKISAAEAQAAEEKALAMTMMTKKDRNLYHKIEYGRKKKEEEAQKLLDRRIAHQKKEAAAKKGASKEVTEKKPAAKKQKKI</sequence>
<comment type="caution">
    <text evidence="7">The sequence shown here is derived from an EMBL/GenBank/DDBJ whole genome shotgun (WGS) entry which is preliminary data.</text>
</comment>
<feature type="compositionally biased region" description="Acidic residues" evidence="5">
    <location>
        <begin position="312"/>
        <end position="329"/>
    </location>
</feature>
<dbReference type="SUPFAM" id="SSF52113">
    <property type="entry name" value="BRCT domain"/>
    <property type="match status" value="1"/>
</dbReference>
<keyword evidence="8" id="KW-1185">Reference proteome</keyword>
<dbReference type="GO" id="GO:0000466">
    <property type="term" value="P:maturation of 5.8S rRNA from tricistronic rRNA transcript (SSU-rRNA, 5.8S rRNA, LSU-rRNA)"/>
    <property type="evidence" value="ECO:0007669"/>
    <property type="project" value="UniProtKB-UniRule"/>
</dbReference>
<comment type="subcellular location">
    <subcellularLocation>
        <location evidence="4">Nucleus</location>
        <location evidence="4">Nucleolus</location>
    </subcellularLocation>
    <subcellularLocation>
        <location evidence="4">Nucleus</location>
        <location evidence="4">Nucleoplasm</location>
    </subcellularLocation>
</comment>
<dbReference type="GO" id="GO:0043021">
    <property type="term" value="F:ribonucleoprotein complex binding"/>
    <property type="evidence" value="ECO:0007669"/>
    <property type="project" value="UniProtKB-UniRule"/>
</dbReference>
<name>A0A1Y2C7X4_9FUNG</name>
<comment type="subunit">
    <text evidence="4">Component of the NOP7 complex, composed of ERB1, NOP7 and YTM1. Within the NOP7 complex ERB1 appears to interact directly with NOP7 and YTM1. The NOP7 complex also associates with the 66S pre-ribosome.</text>
</comment>
<keyword evidence="1 4" id="KW-0690">Ribosome biogenesis</keyword>
<dbReference type="Pfam" id="PF06732">
    <property type="entry name" value="Pescadillo_N"/>
    <property type="match status" value="1"/>
</dbReference>
<feature type="region of interest" description="Disordered" evidence="5">
    <location>
        <begin position="554"/>
        <end position="577"/>
    </location>
</feature>
<dbReference type="Pfam" id="PF16589">
    <property type="entry name" value="BRCT_2"/>
    <property type="match status" value="1"/>
</dbReference>
<feature type="region of interest" description="Disordered" evidence="5">
    <location>
        <begin position="306"/>
        <end position="335"/>
    </location>
</feature>
<dbReference type="GO" id="GO:0000462">
    <property type="term" value="P:maturation of SSU-rRNA from tricistronic rRNA transcript (SSU-rRNA, 5.8S rRNA, LSU-rRNA)"/>
    <property type="evidence" value="ECO:0007669"/>
    <property type="project" value="EnsemblFungi"/>
</dbReference>
<dbReference type="PROSITE" id="PS50172">
    <property type="entry name" value="BRCT"/>
    <property type="match status" value="1"/>
</dbReference>
<reference evidence="7 8" key="1">
    <citation type="submission" date="2016-07" db="EMBL/GenBank/DDBJ databases">
        <title>Pervasive Adenine N6-methylation of Active Genes in Fungi.</title>
        <authorList>
            <consortium name="DOE Joint Genome Institute"/>
            <person name="Mondo S.J."/>
            <person name="Dannebaum R.O."/>
            <person name="Kuo R.C."/>
            <person name="Labutti K."/>
            <person name="Haridas S."/>
            <person name="Kuo A."/>
            <person name="Salamov A."/>
            <person name="Ahrendt S.R."/>
            <person name="Lipzen A."/>
            <person name="Sullivan W."/>
            <person name="Andreopoulos W.B."/>
            <person name="Clum A."/>
            <person name="Lindquist E."/>
            <person name="Daum C."/>
            <person name="Ramamoorthy G.K."/>
            <person name="Gryganskyi A."/>
            <person name="Culley D."/>
            <person name="Magnuson J.K."/>
            <person name="James T.Y."/>
            <person name="O'Malley M.A."/>
            <person name="Stajich J.E."/>
            <person name="Spatafora J.W."/>
            <person name="Visel A."/>
            <person name="Grigoriev I.V."/>
        </authorList>
    </citation>
    <scope>NUCLEOTIDE SEQUENCE [LARGE SCALE GENOMIC DNA]</scope>
    <source>
        <strain evidence="7 8">JEL800</strain>
    </source>
</reference>
<organism evidence="7 8">
    <name type="scientific">Rhizoclosmatium globosum</name>
    <dbReference type="NCBI Taxonomy" id="329046"/>
    <lineage>
        <taxon>Eukaryota</taxon>
        <taxon>Fungi</taxon>
        <taxon>Fungi incertae sedis</taxon>
        <taxon>Chytridiomycota</taxon>
        <taxon>Chytridiomycota incertae sedis</taxon>
        <taxon>Chytridiomycetes</taxon>
        <taxon>Chytridiales</taxon>
        <taxon>Chytriomycetaceae</taxon>
        <taxon>Rhizoclosmatium</taxon>
    </lineage>
</organism>
<feature type="compositionally biased region" description="Acidic residues" evidence="5">
    <location>
        <begin position="509"/>
        <end position="532"/>
    </location>
</feature>
<dbReference type="GO" id="GO:0070180">
    <property type="term" value="F:large ribosomal subunit rRNA binding"/>
    <property type="evidence" value="ECO:0007669"/>
    <property type="project" value="EnsemblFungi"/>
</dbReference>
<evidence type="ECO:0000259" key="6">
    <source>
        <dbReference type="PROSITE" id="PS50172"/>
    </source>
</evidence>
<dbReference type="PANTHER" id="PTHR12221">
    <property type="entry name" value="PESCADILLO - RELATED"/>
    <property type="match status" value="1"/>
</dbReference>
<dbReference type="InterPro" id="IPR010613">
    <property type="entry name" value="PES"/>
</dbReference>
<proteinExistence type="inferred from homology"/>
<dbReference type="GO" id="GO:0000463">
    <property type="term" value="P:maturation of LSU-rRNA from tricistronic rRNA transcript (SSU-rRNA, 5.8S rRNA, LSU-rRNA)"/>
    <property type="evidence" value="ECO:0007669"/>
    <property type="project" value="UniProtKB-UniRule"/>
</dbReference>
<evidence type="ECO:0000256" key="2">
    <source>
        <dbReference type="ARBA" id="ARBA00022552"/>
    </source>
</evidence>
<dbReference type="InterPro" id="IPR036420">
    <property type="entry name" value="BRCT_dom_sf"/>
</dbReference>
<evidence type="ECO:0000313" key="7">
    <source>
        <dbReference type="EMBL" id="ORY43128.1"/>
    </source>
</evidence>
<dbReference type="GO" id="GO:0005654">
    <property type="term" value="C:nucleoplasm"/>
    <property type="evidence" value="ECO:0007669"/>
    <property type="project" value="UniProtKB-SubCell"/>
</dbReference>
<dbReference type="CDD" id="cd17709">
    <property type="entry name" value="BRCT_pescadillo_like"/>
    <property type="match status" value="1"/>
</dbReference>
<feature type="compositionally biased region" description="Basic and acidic residues" evidence="5">
    <location>
        <begin position="605"/>
        <end position="644"/>
    </location>
</feature>
<feature type="domain" description="BRCT" evidence="6">
    <location>
        <begin position="359"/>
        <end position="451"/>
    </location>
</feature>
<comment type="function">
    <text evidence="4">Component of the NOP7 complex, which is required for maturation of the 25S and 5.8S ribosomal RNAs and formation of the 60S ribosome.</text>
</comment>
<dbReference type="HAMAP" id="MF_03028">
    <property type="entry name" value="Pescadillo"/>
    <property type="match status" value="1"/>
</dbReference>
<feature type="region of interest" description="Disordered" evidence="5">
    <location>
        <begin position="504"/>
        <end position="532"/>
    </location>
</feature>
<dbReference type="AlphaFoldDB" id="A0A1Y2C7X4"/>
<comment type="similarity">
    <text evidence="4">Belongs to the pescadillo family.</text>
</comment>
<dbReference type="EMBL" id="MCGO01000026">
    <property type="protein sequence ID" value="ORY43128.1"/>
    <property type="molecule type" value="Genomic_DNA"/>
</dbReference>
<dbReference type="Gene3D" id="3.40.50.10190">
    <property type="entry name" value="BRCT domain"/>
    <property type="match status" value="1"/>
</dbReference>
<dbReference type="InterPro" id="IPR001357">
    <property type="entry name" value="BRCT_dom"/>
</dbReference>
<dbReference type="STRING" id="329046.A0A1Y2C7X4"/>
<dbReference type="OrthoDB" id="10264910at2759"/>
<dbReference type="GO" id="GO:0070545">
    <property type="term" value="C:PeBoW complex"/>
    <property type="evidence" value="ECO:0007669"/>
    <property type="project" value="EnsemblFungi"/>
</dbReference>
<evidence type="ECO:0000256" key="5">
    <source>
        <dbReference type="SAM" id="MobiDB-lite"/>
    </source>
</evidence>
<dbReference type="GO" id="GO:0030687">
    <property type="term" value="C:preribosome, large subunit precursor"/>
    <property type="evidence" value="ECO:0007669"/>
    <property type="project" value="UniProtKB-UniRule"/>
</dbReference>
<accession>A0A1Y2C7X4</accession>
<keyword evidence="2 4" id="KW-0698">rRNA processing</keyword>
<evidence type="ECO:0000256" key="4">
    <source>
        <dbReference type="HAMAP-Rule" id="MF_03028"/>
    </source>
</evidence>
<keyword evidence="3 4" id="KW-0539">Nucleus</keyword>
<dbReference type="Proteomes" id="UP000193642">
    <property type="component" value="Unassembled WGS sequence"/>
</dbReference>
<feature type="compositionally biased region" description="Basic and acidic residues" evidence="5">
    <location>
        <begin position="554"/>
        <end position="569"/>
    </location>
</feature>
<feature type="region of interest" description="Disordered" evidence="5">
    <location>
        <begin position="605"/>
        <end position="652"/>
    </location>
</feature>
<evidence type="ECO:0000256" key="1">
    <source>
        <dbReference type="ARBA" id="ARBA00022517"/>
    </source>
</evidence>
<dbReference type="FunFam" id="3.40.50.10190:FF:000002">
    <property type="entry name" value="Pescadillo homolog"/>
    <property type="match status" value="1"/>
</dbReference>
<dbReference type="SMART" id="SM00292">
    <property type="entry name" value="BRCT"/>
    <property type="match status" value="1"/>
</dbReference>
<protein>
    <recommendedName>
        <fullName evidence="4">Pescadillo homolog</fullName>
    </recommendedName>
    <alternativeName>
        <fullName evidence="4">Nucleolar protein 7 homolog</fullName>
    </alternativeName>
</protein>
<gene>
    <name evidence="4" type="primary">NOP7</name>
    <name evidence="7" type="ORF">BCR33DRAFT_680130</name>
</gene>